<dbReference type="KEGG" id="ppru:FDP22_09655"/>
<evidence type="ECO:0000313" key="2">
    <source>
        <dbReference type="Proteomes" id="UP000305888"/>
    </source>
</evidence>
<evidence type="ECO:0000313" key="1">
    <source>
        <dbReference type="EMBL" id="QDL92017.1"/>
    </source>
</evidence>
<gene>
    <name evidence="1" type="ORF">FDP22_09655</name>
</gene>
<dbReference type="AlphaFoldDB" id="A0A5B8FHC1"/>
<dbReference type="Pfam" id="PF07845">
    <property type="entry name" value="DUF1636"/>
    <property type="match status" value="1"/>
</dbReference>
<dbReference type="InterPro" id="IPR012863">
    <property type="entry name" value="DUF1636"/>
</dbReference>
<dbReference type="RefSeq" id="WP_138571933.1">
    <property type="nucleotide sequence ID" value="NZ_CP040818.1"/>
</dbReference>
<accession>A0A5B8FHC1</accession>
<keyword evidence="2" id="KW-1185">Reference proteome</keyword>
<dbReference type="OrthoDB" id="424426at2"/>
<name>A0A5B8FHC1_9RHOB</name>
<dbReference type="Proteomes" id="UP000305888">
    <property type="component" value="Chromosome"/>
</dbReference>
<organism evidence="1 2">
    <name type="scientific">Paroceanicella profunda</name>
    <dbReference type="NCBI Taxonomy" id="2579971"/>
    <lineage>
        <taxon>Bacteria</taxon>
        <taxon>Pseudomonadati</taxon>
        <taxon>Pseudomonadota</taxon>
        <taxon>Alphaproteobacteria</taxon>
        <taxon>Rhodobacterales</taxon>
        <taxon>Paracoccaceae</taxon>
        <taxon>Paroceanicella</taxon>
    </lineage>
</organism>
<sequence length="123" mass="13158">MQTVITICDTCRFSEAEKLSPDGETGGALLAAMIERGADGETVAVRRHSCLMGCERHCNVALSAPGKLTYVLGRFLPEAEAAEAIVDFARQHALSESGQVPFRAWPQGVKGHFVARIPPLPAP</sequence>
<protein>
    <submittedName>
        <fullName evidence="1">DUF1636 domain-containing protein</fullName>
    </submittedName>
</protein>
<dbReference type="EMBL" id="CP040818">
    <property type="protein sequence ID" value="QDL92017.1"/>
    <property type="molecule type" value="Genomic_DNA"/>
</dbReference>
<reference evidence="1 2" key="1">
    <citation type="submission" date="2019-06" db="EMBL/GenBank/DDBJ databases">
        <title>Genome sequence of Rhodobacteraceae bacterium D4M1.</title>
        <authorList>
            <person name="Cao J."/>
        </authorList>
    </citation>
    <scope>NUCLEOTIDE SEQUENCE [LARGE SCALE GENOMIC DNA]</scope>
    <source>
        <strain evidence="1 2">D4M1</strain>
    </source>
</reference>
<proteinExistence type="predicted"/>